<organism evidence="2 3">
    <name type="scientific">Tamaricihabitans halophyticus</name>
    <dbReference type="NCBI Taxonomy" id="1262583"/>
    <lineage>
        <taxon>Bacteria</taxon>
        <taxon>Bacillati</taxon>
        <taxon>Actinomycetota</taxon>
        <taxon>Actinomycetes</taxon>
        <taxon>Pseudonocardiales</taxon>
        <taxon>Pseudonocardiaceae</taxon>
        <taxon>Tamaricihabitans</taxon>
    </lineage>
</organism>
<dbReference type="AlphaFoldDB" id="A0A4R2R130"/>
<dbReference type="Proteomes" id="UP000294911">
    <property type="component" value="Unassembled WGS sequence"/>
</dbReference>
<dbReference type="Pfam" id="PF02575">
    <property type="entry name" value="YbaB_DNA_bd"/>
    <property type="match status" value="1"/>
</dbReference>
<sequence>MAQPSNPQLIEEMRWQLEKIANRKADNDRLIRQLDTADGELAALSVSVNSPDGAVSVQAGPGGVITDIAVTEAALRTDAAELSRILTATVRAAIGKAAEGQLNIVRQHVDGVDATEVLGPQARLLERHGPPAAEPTPKPAEPAGAVDEPTPSYLTRDVGTQESTPAPTEQPASKADAFLLNLGPDDYDNR</sequence>
<evidence type="ECO:0000256" key="1">
    <source>
        <dbReference type="SAM" id="MobiDB-lite"/>
    </source>
</evidence>
<keyword evidence="3" id="KW-1185">Reference proteome</keyword>
<accession>A0A4R2R130</accession>
<dbReference type="Gene3D" id="3.30.1310.10">
    <property type="entry name" value="Nucleoid-associated protein YbaB-like domain"/>
    <property type="match status" value="1"/>
</dbReference>
<evidence type="ECO:0000313" key="2">
    <source>
        <dbReference type="EMBL" id="TCP53115.1"/>
    </source>
</evidence>
<dbReference type="RefSeq" id="WP_132877554.1">
    <property type="nucleotide sequence ID" value="NZ_SLXQ01000005.1"/>
</dbReference>
<protein>
    <submittedName>
        <fullName evidence="2">YbaB/EbfC DNA-binding family protein</fullName>
    </submittedName>
</protein>
<evidence type="ECO:0000313" key="3">
    <source>
        <dbReference type="Proteomes" id="UP000294911"/>
    </source>
</evidence>
<dbReference type="GO" id="GO:0003677">
    <property type="term" value="F:DNA binding"/>
    <property type="evidence" value="ECO:0007669"/>
    <property type="project" value="UniProtKB-KW"/>
</dbReference>
<dbReference type="OrthoDB" id="3627122at2"/>
<proteinExistence type="predicted"/>
<dbReference type="InterPro" id="IPR004401">
    <property type="entry name" value="YbaB/EbfC"/>
</dbReference>
<feature type="region of interest" description="Disordered" evidence="1">
    <location>
        <begin position="127"/>
        <end position="190"/>
    </location>
</feature>
<feature type="compositionally biased region" description="Polar residues" evidence="1">
    <location>
        <begin position="158"/>
        <end position="171"/>
    </location>
</feature>
<dbReference type="SUPFAM" id="SSF82607">
    <property type="entry name" value="YbaB-like"/>
    <property type="match status" value="1"/>
</dbReference>
<name>A0A4R2R130_9PSEU</name>
<dbReference type="InterPro" id="IPR036894">
    <property type="entry name" value="YbaB-like_sf"/>
</dbReference>
<dbReference type="EMBL" id="SLXQ01000005">
    <property type="protein sequence ID" value="TCP53115.1"/>
    <property type="molecule type" value="Genomic_DNA"/>
</dbReference>
<reference evidence="2 3" key="1">
    <citation type="submission" date="2019-03" db="EMBL/GenBank/DDBJ databases">
        <title>Genomic Encyclopedia of Type Strains, Phase IV (KMG-IV): sequencing the most valuable type-strain genomes for metagenomic binning, comparative biology and taxonomic classification.</title>
        <authorList>
            <person name="Goeker M."/>
        </authorList>
    </citation>
    <scope>NUCLEOTIDE SEQUENCE [LARGE SCALE GENOMIC DNA]</scope>
    <source>
        <strain evidence="2 3">DSM 45765</strain>
    </source>
</reference>
<comment type="caution">
    <text evidence="2">The sequence shown here is derived from an EMBL/GenBank/DDBJ whole genome shotgun (WGS) entry which is preliminary data.</text>
</comment>
<keyword evidence="2" id="KW-0238">DNA-binding</keyword>
<gene>
    <name evidence="2" type="ORF">EV191_105178</name>
</gene>